<dbReference type="EMBL" id="VRVR01000017">
    <property type="protein sequence ID" value="KAF0852757.1"/>
    <property type="molecule type" value="Genomic_DNA"/>
</dbReference>
<keyword evidence="3" id="KW-1185">Reference proteome</keyword>
<evidence type="ECO:0000313" key="2">
    <source>
        <dbReference type="EMBL" id="KAF0852757.1"/>
    </source>
</evidence>
<sequence length="117" mass="11798">MLAFRSAVRASRSACAASMRTSSGLVVRSSRPSYVGSQTSSSASSSSLFSARLSCPTSSSSLSSSSLFPSSASASASASASSTGLSAGSGTKGRFFRSGRRCFPVERLVDGEDDDGT</sequence>
<feature type="compositionally biased region" description="Low complexity" evidence="1">
    <location>
        <begin position="1"/>
        <end position="23"/>
    </location>
</feature>
<name>A0A8K0AH03_ANDGO</name>
<evidence type="ECO:0000313" key="3">
    <source>
        <dbReference type="Proteomes" id="UP000799049"/>
    </source>
</evidence>
<feature type="region of interest" description="Disordered" evidence="1">
    <location>
        <begin position="1"/>
        <end position="96"/>
    </location>
</feature>
<protein>
    <submittedName>
        <fullName evidence="2">Putative mitochondrial protein</fullName>
    </submittedName>
</protein>
<feature type="compositionally biased region" description="Low complexity" evidence="1">
    <location>
        <begin position="33"/>
        <end position="89"/>
    </location>
</feature>
<dbReference type="Proteomes" id="UP000799049">
    <property type="component" value="Unassembled WGS sequence"/>
</dbReference>
<gene>
    <name evidence="2" type="ORF">ANDGO_08773</name>
</gene>
<proteinExistence type="predicted"/>
<evidence type="ECO:0000256" key="1">
    <source>
        <dbReference type="SAM" id="MobiDB-lite"/>
    </source>
</evidence>
<dbReference type="AlphaFoldDB" id="A0A8K0AH03"/>
<accession>A0A8K0AH03</accession>
<reference evidence="2" key="1">
    <citation type="submission" date="2019-09" db="EMBL/GenBank/DDBJ databases">
        <title>The Mitochondrial Proteome of the Jakobid, Andalucia godoyi, a Protist With the Most Gene-Rich and Bacteria-Like Mitochondrial Genome.</title>
        <authorList>
            <person name="Gray M.W."/>
            <person name="Burger G."/>
            <person name="Derelle R."/>
            <person name="Klimes V."/>
            <person name="Leger M."/>
            <person name="Sarrasin M."/>
            <person name="Vlcek C."/>
            <person name="Roger A.J."/>
            <person name="Elias M."/>
            <person name="Lang B.F."/>
        </authorList>
    </citation>
    <scope>NUCLEOTIDE SEQUENCE</scope>
    <source>
        <strain evidence="2">And28</strain>
    </source>
</reference>
<organism evidence="2 3">
    <name type="scientific">Andalucia godoyi</name>
    <name type="common">Flagellate</name>
    <dbReference type="NCBI Taxonomy" id="505711"/>
    <lineage>
        <taxon>Eukaryota</taxon>
        <taxon>Discoba</taxon>
        <taxon>Jakobida</taxon>
        <taxon>Andalucina</taxon>
        <taxon>Andaluciidae</taxon>
        <taxon>Andalucia</taxon>
    </lineage>
</organism>
<comment type="caution">
    <text evidence="2">The sequence shown here is derived from an EMBL/GenBank/DDBJ whole genome shotgun (WGS) entry which is preliminary data.</text>
</comment>